<dbReference type="Gene3D" id="1.20.1070.10">
    <property type="entry name" value="Rhodopsin 7-helix transmembrane proteins"/>
    <property type="match status" value="1"/>
</dbReference>
<evidence type="ECO:0000256" key="11">
    <source>
        <dbReference type="ARBA" id="ARBA00023224"/>
    </source>
</evidence>
<dbReference type="CDD" id="cd15912">
    <property type="entry name" value="7tmA_OR6C-like"/>
    <property type="match status" value="1"/>
</dbReference>
<evidence type="ECO:0000256" key="3">
    <source>
        <dbReference type="ARBA" id="ARBA00022606"/>
    </source>
</evidence>
<feature type="transmembrane region" description="Helical" evidence="13">
    <location>
        <begin position="138"/>
        <end position="159"/>
    </location>
</feature>
<evidence type="ECO:0000256" key="8">
    <source>
        <dbReference type="ARBA" id="ARBA00023136"/>
    </source>
</evidence>
<evidence type="ECO:0000256" key="7">
    <source>
        <dbReference type="ARBA" id="ARBA00023040"/>
    </source>
</evidence>
<dbReference type="Pfam" id="PF13853">
    <property type="entry name" value="7tm_4"/>
    <property type="match status" value="1"/>
</dbReference>
<dbReference type="SUPFAM" id="SSF81321">
    <property type="entry name" value="Family A G protein-coupled receptor-like"/>
    <property type="match status" value="1"/>
</dbReference>
<sequence length="309" mass="35004">MVNKTIATEFILLGFSGIRELQVFLFAVLLMTYMVTVTGNSIIIMIIWIDRRLQTPMYFFLSNLSFLEILFTSVISPKMLINLMVQSKSISYAGCISQCYLYFMLGTVEFMLLAVMSIDRYVAICYPLRYTTIMNSRVCIFMVWGCWVGAFFSVLTPVIELSRLSFCGSNVLDHFFCDIAPMIQVSCTNTFFLEMLTFISSSIVVISSLIVTAISYSYIVSTILRMPSATGRQKAFSTCVSHITVVTIVYGNTMFMYVRPDQSYSLNFDKVAAVLTTVVTPLLNPFIYSLRNEKVQEVLREAVLKIGQN</sequence>
<evidence type="ECO:0000256" key="9">
    <source>
        <dbReference type="ARBA" id="ARBA00023170"/>
    </source>
</evidence>
<reference evidence="15" key="1">
    <citation type="submission" date="2025-08" db="UniProtKB">
        <authorList>
            <consortium name="Ensembl"/>
        </authorList>
    </citation>
    <scope>IDENTIFICATION</scope>
</reference>
<dbReference type="PANTHER" id="PTHR26454:SF51">
    <property type="entry name" value="OLFACTORY RECEPTOR 6M1"/>
    <property type="match status" value="1"/>
</dbReference>
<name>A0A8D0H0Q4_SPHPU</name>
<dbReference type="Proteomes" id="UP000694392">
    <property type="component" value="Unplaced"/>
</dbReference>
<keyword evidence="3 13" id="KW-0716">Sensory transduction</keyword>
<evidence type="ECO:0000256" key="2">
    <source>
        <dbReference type="ARBA" id="ARBA00022475"/>
    </source>
</evidence>
<evidence type="ECO:0000256" key="13">
    <source>
        <dbReference type="RuleBase" id="RU363047"/>
    </source>
</evidence>
<organism evidence="15 16">
    <name type="scientific">Sphenodon punctatus</name>
    <name type="common">Tuatara</name>
    <name type="synonym">Hatteria punctata</name>
    <dbReference type="NCBI Taxonomy" id="8508"/>
    <lineage>
        <taxon>Eukaryota</taxon>
        <taxon>Metazoa</taxon>
        <taxon>Chordata</taxon>
        <taxon>Craniata</taxon>
        <taxon>Vertebrata</taxon>
        <taxon>Euteleostomi</taxon>
        <taxon>Lepidosauria</taxon>
        <taxon>Sphenodontia</taxon>
        <taxon>Sphenodontidae</taxon>
        <taxon>Sphenodon</taxon>
    </lineage>
</organism>
<keyword evidence="16" id="KW-1185">Reference proteome</keyword>
<keyword evidence="4 12" id="KW-0812">Transmembrane</keyword>
<comment type="subcellular location">
    <subcellularLocation>
        <location evidence="1 13">Cell membrane</location>
        <topology evidence="1 13">Multi-pass membrane protein</topology>
    </subcellularLocation>
</comment>
<accession>A0A8D0H0Q4</accession>
<keyword evidence="8 13" id="KW-0472">Membrane</keyword>
<evidence type="ECO:0000256" key="4">
    <source>
        <dbReference type="ARBA" id="ARBA00022692"/>
    </source>
</evidence>
<keyword evidence="11 12" id="KW-0807">Transducer</keyword>
<dbReference type="PRINTS" id="PR00245">
    <property type="entry name" value="OLFACTORYR"/>
</dbReference>
<protein>
    <recommendedName>
        <fullName evidence="13">Olfactory receptor</fullName>
    </recommendedName>
</protein>
<comment type="similarity">
    <text evidence="12">Belongs to the G-protein coupled receptor 1 family.</text>
</comment>
<evidence type="ECO:0000256" key="5">
    <source>
        <dbReference type="ARBA" id="ARBA00022725"/>
    </source>
</evidence>
<evidence type="ECO:0000256" key="10">
    <source>
        <dbReference type="ARBA" id="ARBA00023180"/>
    </source>
</evidence>
<dbReference type="Ensembl" id="ENSSPUT00000013608.1">
    <property type="protein sequence ID" value="ENSSPUP00000012762.1"/>
    <property type="gene ID" value="ENSSPUG00000009822.1"/>
</dbReference>
<dbReference type="PROSITE" id="PS00237">
    <property type="entry name" value="G_PROTEIN_RECEP_F1_1"/>
    <property type="match status" value="1"/>
</dbReference>
<keyword evidence="5 13" id="KW-0552">Olfaction</keyword>
<feature type="domain" description="G-protein coupled receptors family 1 profile" evidence="14">
    <location>
        <begin position="39"/>
        <end position="288"/>
    </location>
</feature>
<feature type="transmembrane region" description="Helical" evidence="13">
    <location>
        <begin position="271"/>
        <end position="290"/>
    </location>
</feature>
<keyword evidence="2 13" id="KW-1003">Cell membrane</keyword>
<dbReference type="PROSITE" id="PS50262">
    <property type="entry name" value="G_PROTEIN_RECEP_F1_2"/>
    <property type="match status" value="1"/>
</dbReference>
<keyword evidence="10" id="KW-0325">Glycoprotein</keyword>
<keyword evidence="9 12" id="KW-0675">Receptor</keyword>
<dbReference type="InterPro" id="IPR000276">
    <property type="entry name" value="GPCR_Rhodpsn"/>
</dbReference>
<dbReference type="GeneTree" id="ENSGT01090000260086"/>
<evidence type="ECO:0000259" key="14">
    <source>
        <dbReference type="PROSITE" id="PS50262"/>
    </source>
</evidence>
<dbReference type="InterPro" id="IPR017452">
    <property type="entry name" value="GPCR_Rhodpsn_7TM"/>
</dbReference>
<dbReference type="GO" id="GO:0004984">
    <property type="term" value="F:olfactory receptor activity"/>
    <property type="evidence" value="ECO:0007669"/>
    <property type="project" value="InterPro"/>
</dbReference>
<evidence type="ECO:0000313" key="16">
    <source>
        <dbReference type="Proteomes" id="UP000694392"/>
    </source>
</evidence>
<evidence type="ECO:0000313" key="15">
    <source>
        <dbReference type="Ensembl" id="ENSSPUP00000012762.1"/>
    </source>
</evidence>
<feature type="transmembrane region" description="Helical" evidence="13">
    <location>
        <begin position="23"/>
        <end position="48"/>
    </location>
</feature>
<evidence type="ECO:0000256" key="6">
    <source>
        <dbReference type="ARBA" id="ARBA00022989"/>
    </source>
</evidence>
<keyword evidence="7 12" id="KW-0297">G-protein coupled receptor</keyword>
<dbReference type="GO" id="GO:0004930">
    <property type="term" value="F:G protein-coupled receptor activity"/>
    <property type="evidence" value="ECO:0007669"/>
    <property type="project" value="UniProtKB-KW"/>
</dbReference>
<dbReference type="PRINTS" id="PR00237">
    <property type="entry name" value="GPCRRHODOPSN"/>
</dbReference>
<feature type="transmembrane region" description="Helical" evidence="13">
    <location>
        <begin position="100"/>
        <end position="118"/>
    </location>
</feature>
<dbReference type="InterPro" id="IPR047132">
    <property type="entry name" value="Olfact_rcpt_6C-like"/>
</dbReference>
<dbReference type="OMA" id="XSRTSAS"/>
<evidence type="ECO:0000256" key="12">
    <source>
        <dbReference type="RuleBase" id="RU000688"/>
    </source>
</evidence>
<proteinExistence type="inferred from homology"/>
<feature type="transmembrane region" description="Helical" evidence="13">
    <location>
        <begin position="60"/>
        <end position="80"/>
    </location>
</feature>
<dbReference type="AlphaFoldDB" id="A0A8D0H0Q4"/>
<reference evidence="15" key="2">
    <citation type="submission" date="2025-09" db="UniProtKB">
        <authorList>
            <consortium name="Ensembl"/>
        </authorList>
    </citation>
    <scope>IDENTIFICATION</scope>
</reference>
<evidence type="ECO:0000256" key="1">
    <source>
        <dbReference type="ARBA" id="ARBA00004651"/>
    </source>
</evidence>
<dbReference type="GO" id="GO:0005886">
    <property type="term" value="C:plasma membrane"/>
    <property type="evidence" value="ECO:0007669"/>
    <property type="project" value="UniProtKB-SubCell"/>
</dbReference>
<dbReference type="InterPro" id="IPR000725">
    <property type="entry name" value="Olfact_rcpt"/>
</dbReference>
<feature type="transmembrane region" description="Helical" evidence="13">
    <location>
        <begin position="239"/>
        <end position="259"/>
    </location>
</feature>
<dbReference type="PANTHER" id="PTHR26454">
    <property type="entry name" value="OLFACTORY RECEPTOR"/>
    <property type="match status" value="1"/>
</dbReference>
<dbReference type="FunFam" id="1.20.1070.10:FF:000010">
    <property type="entry name" value="Olfactory receptor"/>
    <property type="match status" value="1"/>
</dbReference>
<feature type="transmembrane region" description="Helical" evidence="13">
    <location>
        <begin position="198"/>
        <end position="219"/>
    </location>
</feature>
<keyword evidence="6 13" id="KW-1133">Transmembrane helix</keyword>